<gene>
    <name evidence="9" type="ORF">BLA29_007391</name>
</gene>
<dbReference type="GO" id="GO:0048015">
    <property type="term" value="P:phosphatidylinositol-mediated signaling"/>
    <property type="evidence" value="ECO:0007669"/>
    <property type="project" value="TreeGrafter"/>
</dbReference>
<dbReference type="InterPro" id="IPR001711">
    <property type="entry name" value="PLipase_C_Pinositol-sp_Y"/>
</dbReference>
<evidence type="ECO:0000259" key="7">
    <source>
        <dbReference type="PROSITE" id="PS50003"/>
    </source>
</evidence>
<dbReference type="GO" id="GO:0046488">
    <property type="term" value="P:phosphatidylinositol metabolic process"/>
    <property type="evidence" value="ECO:0007669"/>
    <property type="project" value="TreeGrafter"/>
</dbReference>
<keyword evidence="3" id="KW-0460">Magnesium</keyword>
<organism evidence="9 10">
    <name type="scientific">Euroglyphus maynei</name>
    <name type="common">Mayne's house dust mite</name>
    <dbReference type="NCBI Taxonomy" id="6958"/>
    <lineage>
        <taxon>Eukaryota</taxon>
        <taxon>Metazoa</taxon>
        <taxon>Ecdysozoa</taxon>
        <taxon>Arthropoda</taxon>
        <taxon>Chelicerata</taxon>
        <taxon>Arachnida</taxon>
        <taxon>Acari</taxon>
        <taxon>Acariformes</taxon>
        <taxon>Sarcoptiformes</taxon>
        <taxon>Astigmata</taxon>
        <taxon>Psoroptidia</taxon>
        <taxon>Analgoidea</taxon>
        <taxon>Pyroglyphidae</taxon>
        <taxon>Pyroglyphinae</taxon>
        <taxon>Euroglyphus</taxon>
    </lineage>
</organism>
<comment type="caution">
    <text evidence="9">The sequence shown here is derived from an EMBL/GenBank/DDBJ whole genome shotgun (WGS) entry which is preliminary data.</text>
</comment>
<evidence type="ECO:0000313" key="9">
    <source>
        <dbReference type="EMBL" id="OTF80254.1"/>
    </source>
</evidence>
<dbReference type="GO" id="GO:0032587">
    <property type="term" value="C:ruffle membrane"/>
    <property type="evidence" value="ECO:0007669"/>
    <property type="project" value="TreeGrafter"/>
</dbReference>
<keyword evidence="10" id="KW-1185">Reference proteome</keyword>
<protein>
    <recommendedName>
        <fullName evidence="6">Phosphoinositide phospholipase C</fullName>
        <ecNumber evidence="6">3.1.4.11</ecNumber>
    </recommendedName>
</protein>
<keyword evidence="2" id="KW-0479">Metal-binding</keyword>
<accession>A0A1Y3BJR9</accession>
<dbReference type="SUPFAM" id="SSF51695">
    <property type="entry name" value="PLC-like phosphodiesterases"/>
    <property type="match status" value="1"/>
</dbReference>
<keyword evidence="4" id="KW-1015">Disulfide bond</keyword>
<dbReference type="GO" id="GO:0051209">
    <property type="term" value="P:release of sequestered calcium ion into cytosol"/>
    <property type="evidence" value="ECO:0007669"/>
    <property type="project" value="TreeGrafter"/>
</dbReference>
<dbReference type="Pfam" id="PF00387">
    <property type="entry name" value="PI-PLC-Y"/>
    <property type="match status" value="1"/>
</dbReference>
<dbReference type="InterPro" id="IPR001192">
    <property type="entry name" value="PI-PLC_fam"/>
</dbReference>
<keyword evidence="6" id="KW-0378">Hydrolase</keyword>
<dbReference type="GO" id="GO:0046872">
    <property type="term" value="F:metal ion binding"/>
    <property type="evidence" value="ECO:0007669"/>
    <property type="project" value="UniProtKB-KW"/>
</dbReference>
<comment type="catalytic activity">
    <reaction evidence="1">
        <text>an N-(acyl)-sphingosylphosphoethanolamine = an N-(acyl)-sphingosyl-1,3-cyclic phosphate + ethanolamine</text>
        <dbReference type="Rhea" id="RHEA:60648"/>
        <dbReference type="ChEBI" id="CHEBI:57603"/>
        <dbReference type="ChEBI" id="CHEBI:143891"/>
        <dbReference type="ChEBI" id="CHEBI:143892"/>
    </reaction>
</comment>
<reference evidence="9 10" key="1">
    <citation type="submission" date="2017-03" db="EMBL/GenBank/DDBJ databases">
        <title>Genome Survey of Euroglyphus maynei.</title>
        <authorList>
            <person name="Arlian L.G."/>
            <person name="Morgan M.S."/>
            <person name="Rider S.D."/>
        </authorList>
    </citation>
    <scope>NUCLEOTIDE SEQUENCE [LARGE SCALE GENOMIC DNA]</scope>
    <source>
        <strain evidence="9">Arlian Lab</strain>
        <tissue evidence="9">Whole body</tissue>
    </source>
</reference>
<dbReference type="InterPro" id="IPR017946">
    <property type="entry name" value="PLC-like_Pdiesterase_TIM-brl"/>
</dbReference>
<sequence>MAPDETECQDWMMKIQEILNKKVKNNNNNLNKESSKRQILKIAPELNNLIIYCCSIGYDGSMYELNVIIIVMNFLSPIENIDYREMCSIRESKIEKYLNISQYKTIKNFTSHHLMRVYPEGTRIYSSNYNPIKMWNCGIQMAALNYQTKDKPMQLNHAKFLQNGQCGYVLMPSYMKTESYNPFVKPVDLDCCSPIVLTVKIICAKNLRKLIKGILSPSVEVE</sequence>
<name>A0A1Y3BJR9_EURMA</name>
<dbReference type="PRINTS" id="PR00390">
    <property type="entry name" value="PHPHLIPASEC"/>
</dbReference>
<evidence type="ECO:0000256" key="6">
    <source>
        <dbReference type="RuleBase" id="RU361133"/>
    </source>
</evidence>
<dbReference type="PROSITE" id="PS50008">
    <property type="entry name" value="PIPLC_Y_DOMAIN"/>
    <property type="match status" value="1"/>
</dbReference>
<dbReference type="GO" id="GO:0016042">
    <property type="term" value="P:lipid catabolic process"/>
    <property type="evidence" value="ECO:0007669"/>
    <property type="project" value="UniProtKB-KW"/>
</dbReference>
<dbReference type="GO" id="GO:0004435">
    <property type="term" value="F:phosphatidylinositol-4,5-bisphosphate phospholipase C activity"/>
    <property type="evidence" value="ECO:0007669"/>
    <property type="project" value="UniProtKB-EC"/>
</dbReference>
<dbReference type="EMBL" id="MUJZ01019207">
    <property type="protein sequence ID" value="OTF80254.1"/>
    <property type="molecule type" value="Genomic_DNA"/>
</dbReference>
<dbReference type="PANTHER" id="PTHR10336">
    <property type="entry name" value="PHOSPHOINOSITIDE-SPECIFIC PHOSPHOLIPASE C FAMILY PROTEIN"/>
    <property type="match status" value="1"/>
</dbReference>
<keyword evidence="6" id="KW-0442">Lipid degradation</keyword>
<dbReference type="Gene3D" id="3.20.20.190">
    <property type="entry name" value="Phosphatidylinositol (PI) phosphodiesterase"/>
    <property type="match status" value="1"/>
</dbReference>
<keyword evidence="6" id="KW-0443">Lipid metabolism</keyword>
<evidence type="ECO:0000256" key="5">
    <source>
        <dbReference type="ARBA" id="ARBA00023239"/>
    </source>
</evidence>
<feature type="domain" description="PH" evidence="7">
    <location>
        <begin position="1"/>
        <end position="20"/>
    </location>
</feature>
<evidence type="ECO:0000256" key="1">
    <source>
        <dbReference type="ARBA" id="ARBA00000110"/>
    </source>
</evidence>
<dbReference type="Proteomes" id="UP000194236">
    <property type="component" value="Unassembled WGS sequence"/>
</dbReference>
<dbReference type="GO" id="GO:0010634">
    <property type="term" value="P:positive regulation of epithelial cell migration"/>
    <property type="evidence" value="ECO:0007669"/>
    <property type="project" value="TreeGrafter"/>
</dbReference>
<dbReference type="EC" id="3.1.4.11" evidence="6"/>
<feature type="non-terminal residue" evidence="9">
    <location>
        <position position="222"/>
    </location>
</feature>
<proteinExistence type="predicted"/>
<comment type="catalytic activity">
    <reaction evidence="6">
        <text>a 1,2-diacyl-sn-glycero-3-phospho-(1D-myo-inositol-4,5-bisphosphate) + H2O = 1D-myo-inositol 1,4,5-trisphosphate + a 1,2-diacyl-sn-glycerol + H(+)</text>
        <dbReference type="Rhea" id="RHEA:33179"/>
        <dbReference type="ChEBI" id="CHEBI:15377"/>
        <dbReference type="ChEBI" id="CHEBI:15378"/>
        <dbReference type="ChEBI" id="CHEBI:17815"/>
        <dbReference type="ChEBI" id="CHEBI:58456"/>
        <dbReference type="ChEBI" id="CHEBI:203600"/>
        <dbReference type="EC" id="3.1.4.11"/>
    </reaction>
</comment>
<feature type="domain" description="PI-PLC Y-box" evidence="8">
    <location>
        <begin position="46"/>
        <end position="176"/>
    </location>
</feature>
<dbReference type="OrthoDB" id="6416251at2759"/>
<evidence type="ECO:0000256" key="3">
    <source>
        <dbReference type="ARBA" id="ARBA00022842"/>
    </source>
</evidence>
<dbReference type="GO" id="GO:0016829">
    <property type="term" value="F:lyase activity"/>
    <property type="evidence" value="ECO:0007669"/>
    <property type="project" value="UniProtKB-KW"/>
</dbReference>
<dbReference type="PANTHER" id="PTHR10336:SF159">
    <property type="entry name" value="1-PHOSPHATIDYLINOSITOL 4,5-BISPHOSPHATE PHOSPHODIESTERASE GAMMA"/>
    <property type="match status" value="1"/>
</dbReference>
<dbReference type="InterPro" id="IPR001849">
    <property type="entry name" value="PH_domain"/>
</dbReference>
<dbReference type="PROSITE" id="PS50003">
    <property type="entry name" value="PH_DOMAIN"/>
    <property type="match status" value="1"/>
</dbReference>
<evidence type="ECO:0000313" key="10">
    <source>
        <dbReference type="Proteomes" id="UP000194236"/>
    </source>
</evidence>
<evidence type="ECO:0000256" key="4">
    <source>
        <dbReference type="ARBA" id="ARBA00023157"/>
    </source>
</evidence>
<dbReference type="AlphaFoldDB" id="A0A1Y3BJR9"/>
<evidence type="ECO:0000259" key="8">
    <source>
        <dbReference type="PROSITE" id="PS50008"/>
    </source>
</evidence>
<dbReference type="SMART" id="SM00149">
    <property type="entry name" value="PLCYc"/>
    <property type="match status" value="1"/>
</dbReference>
<evidence type="ECO:0000256" key="2">
    <source>
        <dbReference type="ARBA" id="ARBA00022723"/>
    </source>
</evidence>
<keyword evidence="5" id="KW-0456">Lyase</keyword>